<dbReference type="Gene3D" id="1.10.10.10">
    <property type="entry name" value="Winged helix-like DNA-binding domain superfamily/Winged helix DNA-binding domain"/>
    <property type="match status" value="1"/>
</dbReference>
<dbReference type="InterPro" id="IPR036388">
    <property type="entry name" value="WH-like_DNA-bd_sf"/>
</dbReference>
<dbReference type="InterPro" id="IPR023602">
    <property type="entry name" value="Riboflavin_kinase_CTP-dep"/>
</dbReference>
<evidence type="ECO:0000256" key="10">
    <source>
        <dbReference type="ARBA" id="ARBA00022723"/>
    </source>
</evidence>
<dbReference type="InterPro" id="IPR036390">
    <property type="entry name" value="WH_DNA-bd_sf"/>
</dbReference>
<evidence type="ECO:0000259" key="18">
    <source>
        <dbReference type="Pfam" id="PF01047"/>
    </source>
</evidence>
<dbReference type="InterPro" id="IPR023465">
    <property type="entry name" value="Riboflavin_kinase_dom_sf"/>
</dbReference>
<accession>A0AAX4NGS4</accession>
<reference evidence="20 21" key="1">
    <citation type="submission" date="2023-09" db="EMBL/GenBank/DDBJ databases">
        <authorList>
            <person name="Golyshina O.V."/>
            <person name="Lunev E.A."/>
            <person name="Bargiela R."/>
            <person name="Gaines M.C."/>
            <person name="Daum B."/>
            <person name="Bale N.J."/>
            <person name="Koenen M."/>
            <person name="Sinninghe Damst J.S."/>
            <person name="Yakimov M."/>
            <person name="Golyshin P.N."/>
        </authorList>
    </citation>
    <scope>NUCLEOTIDE SEQUENCE [LARGE SCALE GENOMIC DNA]</scope>
    <source>
        <strain evidence="20 21">M1</strain>
    </source>
</reference>
<evidence type="ECO:0000313" key="20">
    <source>
        <dbReference type="EMBL" id="WYY00319.1"/>
    </source>
</evidence>
<dbReference type="GO" id="GO:0000166">
    <property type="term" value="F:nucleotide binding"/>
    <property type="evidence" value="ECO:0007669"/>
    <property type="project" value="UniProtKB-KW"/>
</dbReference>
<sequence>MKSIDPYDYWTLKTIKRIMGKNPWISLSSRELGEKLSVSQQSASRIILKLIDKGFLQRKIKDRRQNLSITDAGLDILFYEMNDLASVLEIEKTMEIRGNVISGLGEGRYYISRKSYIIQFQEKLGFIPFLGTLNVKIDPENEGKLRRLRNSTGIHIDGFVTDDRTFGPVKAFLGSIEGLQCAAILPERSVYSDVLEIISPFYLREKLKLSDGASISLFVNI</sequence>
<comment type="pathway">
    <text evidence="3">Cofactor biosynthesis; FMN biosynthesis; FMN from riboflavin (CTP route): step 1/1.</text>
</comment>
<dbReference type="RefSeq" id="WP_393970660.1">
    <property type="nucleotide sequence ID" value="NZ_CP133772.1"/>
</dbReference>
<comment type="similarity">
    <text evidence="4">Belongs to the archaeal riboflavin kinase family.</text>
</comment>
<evidence type="ECO:0000256" key="17">
    <source>
        <dbReference type="ARBA" id="ARBA00047857"/>
    </source>
</evidence>
<comment type="cofactor">
    <cofactor evidence="1">
        <name>Mg(2+)</name>
        <dbReference type="ChEBI" id="CHEBI:18420"/>
    </cofactor>
</comment>
<evidence type="ECO:0000256" key="8">
    <source>
        <dbReference type="ARBA" id="ARBA00022643"/>
    </source>
</evidence>
<evidence type="ECO:0000256" key="11">
    <source>
        <dbReference type="ARBA" id="ARBA00022741"/>
    </source>
</evidence>
<evidence type="ECO:0000313" key="21">
    <source>
        <dbReference type="Proteomes" id="UP001451606"/>
    </source>
</evidence>
<feature type="domain" description="HTH marR-type" evidence="18">
    <location>
        <begin position="26"/>
        <end position="64"/>
    </location>
</feature>
<dbReference type="GO" id="GO:0046872">
    <property type="term" value="F:metal ion binding"/>
    <property type="evidence" value="ECO:0007669"/>
    <property type="project" value="UniProtKB-KW"/>
</dbReference>
<name>A0AAX4NGS4_9ARCH</name>
<dbReference type="PANTHER" id="PTHR40706:SF1">
    <property type="entry name" value="RIBOFLAVIN KINASE"/>
    <property type="match status" value="1"/>
</dbReference>
<dbReference type="InterPro" id="IPR000835">
    <property type="entry name" value="HTH_MarR-typ"/>
</dbReference>
<dbReference type="EC" id="2.7.1.161" evidence="5"/>
<evidence type="ECO:0000256" key="12">
    <source>
        <dbReference type="ARBA" id="ARBA00022777"/>
    </source>
</evidence>
<dbReference type="Pfam" id="PF01047">
    <property type="entry name" value="MarR"/>
    <property type="match status" value="1"/>
</dbReference>
<dbReference type="Proteomes" id="UP001451606">
    <property type="component" value="Chromosome"/>
</dbReference>
<evidence type="ECO:0000256" key="3">
    <source>
        <dbReference type="ARBA" id="ARBA00005219"/>
    </source>
</evidence>
<keyword evidence="11" id="KW-0547">Nucleotide-binding</keyword>
<dbReference type="Gene3D" id="2.40.30.30">
    <property type="entry name" value="Riboflavin kinase-like"/>
    <property type="match status" value="1"/>
</dbReference>
<keyword evidence="9" id="KW-0808">Transferase</keyword>
<evidence type="ECO:0000256" key="9">
    <source>
        <dbReference type="ARBA" id="ARBA00022679"/>
    </source>
</evidence>
<dbReference type="InterPro" id="IPR039063">
    <property type="entry name" value="RibK_CTP-dep"/>
</dbReference>
<dbReference type="PANTHER" id="PTHR40706">
    <property type="entry name" value="RIBOFLAVIN KINASE"/>
    <property type="match status" value="1"/>
</dbReference>
<proteinExistence type="inferred from homology"/>
<dbReference type="EMBL" id="CP133772">
    <property type="protein sequence ID" value="WYY00319.1"/>
    <property type="molecule type" value="Genomic_DNA"/>
</dbReference>
<keyword evidence="8" id="KW-0288">FMN</keyword>
<comment type="function">
    <text evidence="2">Catalyzes the CTP-dependent phosphorylation of riboflavin (vitamin B2) to form flavin mononucleotide (FMN).</text>
</comment>
<evidence type="ECO:0000256" key="1">
    <source>
        <dbReference type="ARBA" id="ARBA00001946"/>
    </source>
</evidence>
<keyword evidence="13" id="KW-0460">Magnesium</keyword>
<evidence type="ECO:0000256" key="13">
    <source>
        <dbReference type="ARBA" id="ARBA00022842"/>
    </source>
</evidence>
<keyword evidence="12" id="KW-0418">Kinase</keyword>
<dbReference type="GO" id="GO:0003700">
    <property type="term" value="F:DNA-binding transcription factor activity"/>
    <property type="evidence" value="ECO:0007669"/>
    <property type="project" value="InterPro"/>
</dbReference>
<organism evidence="20 21">
    <name type="scientific">Oxyplasma meridianum</name>
    <dbReference type="NCBI Taxonomy" id="3073602"/>
    <lineage>
        <taxon>Archaea</taxon>
        <taxon>Methanobacteriati</taxon>
        <taxon>Thermoplasmatota</taxon>
        <taxon>Thermoplasmata</taxon>
        <taxon>Thermoplasmatales</taxon>
        <taxon>Thermoplasmataceae</taxon>
        <taxon>Oxyplasma</taxon>
    </lineage>
</organism>
<feature type="domain" description="Riboflavin kinase" evidence="19">
    <location>
        <begin position="100"/>
        <end position="217"/>
    </location>
</feature>
<dbReference type="AlphaFoldDB" id="A0AAX4NGS4"/>
<evidence type="ECO:0000259" key="19">
    <source>
        <dbReference type="Pfam" id="PF01982"/>
    </source>
</evidence>
<dbReference type="GeneID" id="95967620"/>
<keyword evidence="21" id="KW-1185">Reference proteome</keyword>
<dbReference type="SUPFAM" id="SSF82114">
    <property type="entry name" value="Riboflavin kinase-like"/>
    <property type="match status" value="1"/>
</dbReference>
<evidence type="ECO:0000256" key="15">
    <source>
        <dbReference type="ARBA" id="ARBA00030544"/>
    </source>
</evidence>
<gene>
    <name evidence="20" type="ORF">OXIME_000885</name>
</gene>
<keyword evidence="10" id="KW-0479">Metal-binding</keyword>
<keyword evidence="7" id="KW-0285">Flavoprotein</keyword>
<evidence type="ECO:0000256" key="7">
    <source>
        <dbReference type="ARBA" id="ARBA00022630"/>
    </source>
</evidence>
<protein>
    <recommendedName>
        <fullName evidence="6">Riboflavin kinase</fullName>
        <ecNumber evidence="5">2.7.1.161</ecNumber>
    </recommendedName>
    <alternativeName>
        <fullName evidence="15">CTP-dependent riboflavin kinase</fullName>
    </alternativeName>
    <alternativeName>
        <fullName evidence="16">CTP:riboflavin 5'-phosphotransferase</fullName>
    </alternativeName>
    <alternativeName>
        <fullName evidence="14">Flavokinase</fullName>
    </alternativeName>
</protein>
<dbReference type="GO" id="GO:0008531">
    <property type="term" value="F:riboflavin kinase activity"/>
    <property type="evidence" value="ECO:0007669"/>
    <property type="project" value="InterPro"/>
</dbReference>
<dbReference type="SUPFAM" id="SSF46785">
    <property type="entry name" value="Winged helix' DNA-binding domain"/>
    <property type="match status" value="1"/>
</dbReference>
<evidence type="ECO:0000256" key="5">
    <source>
        <dbReference type="ARBA" id="ARBA00011987"/>
    </source>
</evidence>
<evidence type="ECO:0000256" key="2">
    <source>
        <dbReference type="ARBA" id="ARBA00003072"/>
    </source>
</evidence>
<dbReference type="Pfam" id="PF01982">
    <property type="entry name" value="CTP-dep_RFKase"/>
    <property type="match status" value="1"/>
</dbReference>
<evidence type="ECO:0000256" key="16">
    <source>
        <dbReference type="ARBA" id="ARBA00033116"/>
    </source>
</evidence>
<dbReference type="GO" id="GO:0009231">
    <property type="term" value="P:riboflavin biosynthetic process"/>
    <property type="evidence" value="ECO:0007669"/>
    <property type="project" value="InterPro"/>
</dbReference>
<evidence type="ECO:0000256" key="4">
    <source>
        <dbReference type="ARBA" id="ARBA00006428"/>
    </source>
</evidence>
<evidence type="ECO:0000256" key="6">
    <source>
        <dbReference type="ARBA" id="ARBA00017394"/>
    </source>
</evidence>
<evidence type="ECO:0000256" key="14">
    <source>
        <dbReference type="ARBA" id="ARBA00029789"/>
    </source>
</evidence>
<dbReference type="KEGG" id="omr:OXIME_000885"/>
<comment type="catalytic activity">
    <reaction evidence="17">
        <text>riboflavin + CTP = CDP + FMN + H(+)</text>
        <dbReference type="Rhea" id="RHEA:25021"/>
        <dbReference type="ChEBI" id="CHEBI:15378"/>
        <dbReference type="ChEBI" id="CHEBI:37563"/>
        <dbReference type="ChEBI" id="CHEBI:57986"/>
        <dbReference type="ChEBI" id="CHEBI:58069"/>
        <dbReference type="ChEBI" id="CHEBI:58210"/>
        <dbReference type="EC" id="2.7.1.161"/>
    </reaction>
</comment>